<keyword evidence="1" id="KW-0472">Membrane</keyword>
<gene>
    <name evidence="2" type="ORF">SDC9_212293</name>
</gene>
<proteinExistence type="predicted"/>
<protein>
    <submittedName>
        <fullName evidence="2">Uncharacterized protein</fullName>
    </submittedName>
</protein>
<evidence type="ECO:0000256" key="1">
    <source>
        <dbReference type="SAM" id="Phobius"/>
    </source>
</evidence>
<dbReference type="AlphaFoldDB" id="A0A645JLH5"/>
<feature type="transmembrane region" description="Helical" evidence="1">
    <location>
        <begin position="6"/>
        <end position="30"/>
    </location>
</feature>
<keyword evidence="1" id="KW-1133">Transmembrane helix</keyword>
<comment type="caution">
    <text evidence="2">The sequence shown here is derived from an EMBL/GenBank/DDBJ whole genome shotgun (WGS) entry which is preliminary data.</text>
</comment>
<name>A0A645JLH5_9ZZZZ</name>
<evidence type="ECO:0000313" key="2">
    <source>
        <dbReference type="EMBL" id="MPN64518.1"/>
    </source>
</evidence>
<sequence length="153" mass="16890">MLITLIISSVIIVLNGIFFAATTVLIRCISSGLLNSSRLMENLYINTDVRIAKNAAIIYTFFILKSSLINQANTVTSKINSAGFASDRRYVCSDISAVYLGLICTSFQNKCGESYDPDCSCVYSFIYRDDDDSRASEYKMRSVASSVAFKMCA</sequence>
<reference evidence="2" key="1">
    <citation type="submission" date="2019-08" db="EMBL/GenBank/DDBJ databases">
        <authorList>
            <person name="Kucharzyk K."/>
            <person name="Murdoch R.W."/>
            <person name="Higgins S."/>
            <person name="Loffler F."/>
        </authorList>
    </citation>
    <scope>NUCLEOTIDE SEQUENCE</scope>
</reference>
<organism evidence="2">
    <name type="scientific">bioreactor metagenome</name>
    <dbReference type="NCBI Taxonomy" id="1076179"/>
    <lineage>
        <taxon>unclassified sequences</taxon>
        <taxon>metagenomes</taxon>
        <taxon>ecological metagenomes</taxon>
    </lineage>
</organism>
<dbReference type="EMBL" id="VSSQ01145517">
    <property type="protein sequence ID" value="MPN64518.1"/>
    <property type="molecule type" value="Genomic_DNA"/>
</dbReference>
<keyword evidence="1" id="KW-0812">Transmembrane</keyword>
<accession>A0A645JLH5</accession>